<dbReference type="Pfam" id="PF24720">
    <property type="entry name" value="DUF7673"/>
    <property type="match status" value="1"/>
</dbReference>
<feature type="domain" description="DUF7673" evidence="1">
    <location>
        <begin position="24"/>
        <end position="74"/>
    </location>
</feature>
<comment type="caution">
    <text evidence="2">The sequence shown here is derived from an EMBL/GenBank/DDBJ whole genome shotgun (WGS) entry which is preliminary data.</text>
</comment>
<proteinExistence type="predicted"/>
<organism evidence="2 3">
    <name type="scientific">Methylomonas koyamae</name>
    <dbReference type="NCBI Taxonomy" id="702114"/>
    <lineage>
        <taxon>Bacteria</taxon>
        <taxon>Pseudomonadati</taxon>
        <taxon>Pseudomonadota</taxon>
        <taxon>Gammaproteobacteria</taxon>
        <taxon>Methylococcales</taxon>
        <taxon>Methylococcaceae</taxon>
        <taxon>Methylomonas</taxon>
    </lineage>
</organism>
<gene>
    <name evidence="2" type="ORF">A1355_19925</name>
</gene>
<dbReference type="AlphaFoldDB" id="A0A177P4E2"/>
<dbReference type="EMBL" id="LUUK01000040">
    <property type="protein sequence ID" value="OAI25178.1"/>
    <property type="molecule type" value="Genomic_DNA"/>
</dbReference>
<dbReference type="RefSeq" id="WP_064025182.1">
    <property type="nucleotide sequence ID" value="NZ_LUUK01000040.1"/>
</dbReference>
<reference evidence="3" key="1">
    <citation type="submission" date="2016-03" db="EMBL/GenBank/DDBJ databases">
        <authorList>
            <person name="Heylen K."/>
            <person name="De Vos P."/>
            <person name="Vekeman B."/>
        </authorList>
    </citation>
    <scope>NUCLEOTIDE SEQUENCE [LARGE SCALE GENOMIC DNA]</scope>
    <source>
        <strain evidence="3">R-45383</strain>
    </source>
</reference>
<protein>
    <recommendedName>
        <fullName evidence="1">DUF7673 domain-containing protein</fullName>
    </recommendedName>
</protein>
<dbReference type="Proteomes" id="UP000077628">
    <property type="component" value="Unassembled WGS sequence"/>
</dbReference>
<evidence type="ECO:0000313" key="3">
    <source>
        <dbReference type="Proteomes" id="UP000077628"/>
    </source>
</evidence>
<keyword evidence="3" id="KW-1185">Reference proteome</keyword>
<evidence type="ECO:0000259" key="1">
    <source>
        <dbReference type="Pfam" id="PF24720"/>
    </source>
</evidence>
<sequence length="96" mass="11162">MSDFLSQLLECENFQVLARQDGIPALNRLYNVAHNDTGQALRIRRFLLGLYNGQALPFNLNEFRGLDSSPEKEMHLYFENGKQVFRSWAEEQQAIQ</sequence>
<dbReference type="InterPro" id="IPR056090">
    <property type="entry name" value="DUF7673"/>
</dbReference>
<evidence type="ECO:0000313" key="2">
    <source>
        <dbReference type="EMBL" id="OAI25178.1"/>
    </source>
</evidence>
<dbReference type="OrthoDB" id="6717082at2"/>
<accession>A0A177P4E2</accession>
<name>A0A177P4E2_9GAMM</name>
<dbReference type="STRING" id="702114.A1355_19925"/>